<dbReference type="Gene3D" id="1.10.10.1320">
    <property type="entry name" value="Anti-sigma factor, zinc-finger domain"/>
    <property type="match status" value="1"/>
</dbReference>
<dbReference type="GO" id="GO:0005975">
    <property type="term" value="P:carbohydrate metabolic process"/>
    <property type="evidence" value="ECO:0007669"/>
    <property type="project" value="UniProtKB-ARBA"/>
</dbReference>
<dbReference type="Pfam" id="PF13490">
    <property type="entry name" value="zf-HC2"/>
    <property type="match status" value="1"/>
</dbReference>
<evidence type="ECO:0000256" key="1">
    <source>
        <dbReference type="ARBA" id="ARBA00023015"/>
    </source>
</evidence>
<gene>
    <name evidence="5" type="ordered locus">Lxx19380</name>
</gene>
<keyword evidence="1" id="KW-0805">Transcription regulation</keyword>
<keyword evidence="6" id="KW-1185">Reference proteome</keyword>
<feature type="compositionally biased region" description="Low complexity" evidence="3">
    <location>
        <begin position="206"/>
        <end position="215"/>
    </location>
</feature>
<proteinExistence type="predicted"/>
<dbReference type="STRING" id="281090.Lxx19380"/>
<feature type="compositionally biased region" description="Low complexity" evidence="3">
    <location>
        <begin position="226"/>
        <end position="240"/>
    </location>
</feature>
<feature type="domain" description="Putative zinc-finger" evidence="4">
    <location>
        <begin position="55"/>
        <end position="89"/>
    </location>
</feature>
<sequence length="527" mass="52061">MLWYCEVEAMKPAAVAPLLRMSASAVAALAYRAREGLRQAWVQAHIASSPEDSECRWATDRLGAYARNGLGKRDTAKIESHLADCARCAIVAEEAKDAGSRLALVLLPLAVGVGGTAAYTAWAQTGANAVAYALGSAGAALPKSVTWGTTAGTGTTSAGTTSGAAGSGVTIAGLAAGGALLAAALAGALILGPELFAEAPVAAETSQPPAAQKPSAPRPREPEPANEPAAPAEPTAETPAPATPPAAAPLPAPAETPAADPATAPIAARPGPLSLGSATRMTATAFELDLAGTAVPGATVELRCGDILLGTTTASPGGSWAAAFPIDRLANGTWALTLVQVVSGAASAPVPIEVVVARRPLAPTIAVDTGSGYLLPIVSGTAEPGATVEVFDRGSLLATVAAGDDGRWGTDPLGTGASFAISARSTGSSGGVSAASETVSGQIAVPSVAAEASGTVLSVSVAGVPGREIALYADGKLSGHTGRIGSDGVFAALYEWRSPGEHRIGFAYTADGRHGVLAETPITITLG</sequence>
<evidence type="ECO:0000256" key="2">
    <source>
        <dbReference type="ARBA" id="ARBA00023163"/>
    </source>
</evidence>
<dbReference type="AlphaFoldDB" id="Q6AD86"/>
<evidence type="ECO:0000313" key="5">
    <source>
        <dbReference type="EMBL" id="AAT89658.1"/>
    </source>
</evidence>
<keyword evidence="2" id="KW-0804">Transcription</keyword>
<organism evidence="5 6">
    <name type="scientific">Leifsonia xyli subsp. xyli (strain CTCB07)</name>
    <dbReference type="NCBI Taxonomy" id="281090"/>
    <lineage>
        <taxon>Bacteria</taxon>
        <taxon>Bacillati</taxon>
        <taxon>Actinomycetota</taxon>
        <taxon>Actinomycetes</taxon>
        <taxon>Micrococcales</taxon>
        <taxon>Microbacteriaceae</taxon>
        <taxon>Leifsonia</taxon>
    </lineage>
</organism>
<dbReference type="EMBL" id="AE016822">
    <property type="protein sequence ID" value="AAT89658.1"/>
    <property type="molecule type" value="Genomic_DNA"/>
</dbReference>
<dbReference type="InterPro" id="IPR013783">
    <property type="entry name" value="Ig-like_fold"/>
</dbReference>
<feature type="region of interest" description="Disordered" evidence="3">
    <location>
        <begin position="202"/>
        <end position="271"/>
    </location>
</feature>
<accession>Q6AD86</accession>
<dbReference type="KEGG" id="lxx:Lxx19380"/>
<protein>
    <submittedName>
        <fullName evidence="5">Hemagglutinin/hemolysin-related protein</fullName>
    </submittedName>
</protein>
<dbReference type="InterPro" id="IPR041916">
    <property type="entry name" value="Anti_sigma_zinc_sf"/>
</dbReference>
<dbReference type="Proteomes" id="UP000001306">
    <property type="component" value="Chromosome"/>
</dbReference>
<evidence type="ECO:0000256" key="3">
    <source>
        <dbReference type="SAM" id="MobiDB-lite"/>
    </source>
</evidence>
<evidence type="ECO:0000313" key="6">
    <source>
        <dbReference type="Proteomes" id="UP000001306"/>
    </source>
</evidence>
<evidence type="ECO:0000259" key="4">
    <source>
        <dbReference type="Pfam" id="PF13490"/>
    </source>
</evidence>
<dbReference type="eggNOG" id="COG1595">
    <property type="taxonomic scope" value="Bacteria"/>
</dbReference>
<feature type="compositionally biased region" description="Pro residues" evidence="3">
    <location>
        <begin position="241"/>
        <end position="254"/>
    </location>
</feature>
<dbReference type="InterPro" id="IPR027383">
    <property type="entry name" value="Znf_put"/>
</dbReference>
<dbReference type="HOGENOM" id="CLU_033154_0_0_11"/>
<dbReference type="Gene3D" id="2.60.40.10">
    <property type="entry name" value="Immunoglobulins"/>
    <property type="match status" value="1"/>
</dbReference>
<name>Q6AD86_LEIXX</name>
<reference evidence="5 6" key="1">
    <citation type="journal article" date="2004" name="Mol. Plant Microbe Interact.">
        <title>The genome sequence of the Gram-positive sugarcane pathogen Leifsonia xyli subsp. xyli.</title>
        <authorList>
            <person name="Monteiro-Vitorello C.B."/>
            <person name="Camargo L.E.A."/>
            <person name="Van Sluys M.A."/>
            <person name="Kitajima J.P."/>
            <person name="Truffi D."/>
            <person name="do Amaral A.M."/>
            <person name="Harakava R."/>
            <person name="de Oliveira J.C.F."/>
            <person name="Wood D."/>
            <person name="de Oliveira M.C."/>
            <person name="Miyaki C.Y."/>
            <person name="Takita M.A."/>
            <person name="da Silva A.C.R."/>
            <person name="Furlan L.R."/>
            <person name="Carraro D.M."/>
            <person name="Camarotte G."/>
            <person name="Almeida N.F. Jr."/>
            <person name="Carrer H."/>
            <person name="Coutinho L.L."/>
            <person name="El-Dorry H.A."/>
            <person name="Ferro M.I.T."/>
            <person name="Gagliardi P.R."/>
            <person name="Giglioti E."/>
            <person name="Goldman M.H.S."/>
            <person name="Goldman G.H."/>
            <person name="Kimura E.T."/>
            <person name="Ferro E.S."/>
            <person name="Kuramae E.E."/>
            <person name="Lemos E.G.M."/>
            <person name="Lemos M.V.F."/>
            <person name="Mauro S.M.Z."/>
            <person name="Machado M.A."/>
            <person name="Marino C.L."/>
            <person name="Menck C.F."/>
            <person name="Nunes L.R."/>
            <person name="Oliveira R.C."/>
            <person name="Pereira G.G."/>
            <person name="Siqueira W."/>
            <person name="de Souza A.A."/>
            <person name="Tsai S.M."/>
            <person name="Zanca A.S."/>
            <person name="Simpson A.J.G."/>
            <person name="Brumbley S.M."/>
            <person name="Setubal J.C."/>
        </authorList>
    </citation>
    <scope>NUCLEOTIDE SEQUENCE [LARGE SCALE GENOMIC DNA]</scope>
    <source>
        <strain evidence="5 6">CTCB07</strain>
    </source>
</reference>
<feature type="compositionally biased region" description="Low complexity" evidence="3">
    <location>
        <begin position="255"/>
        <end position="270"/>
    </location>
</feature>